<protein>
    <recommendedName>
        <fullName evidence="5">RxLR effector protein</fullName>
    </recommendedName>
</protein>
<proteinExistence type="predicted"/>
<name>A0AAD9LHE5_9STRA</name>
<keyword evidence="4" id="KW-1185">Reference proteome</keyword>
<dbReference type="AlphaFoldDB" id="A0AAD9LHE5"/>
<evidence type="ECO:0000256" key="1">
    <source>
        <dbReference type="SAM" id="MobiDB-lite"/>
    </source>
</evidence>
<feature type="signal peptide" evidence="2">
    <location>
        <begin position="1"/>
        <end position="19"/>
    </location>
</feature>
<gene>
    <name evidence="3" type="ORF">P3T76_010432</name>
</gene>
<feature type="region of interest" description="Disordered" evidence="1">
    <location>
        <begin position="60"/>
        <end position="129"/>
    </location>
</feature>
<keyword evidence="2" id="KW-0732">Signal</keyword>
<reference evidence="3" key="1">
    <citation type="submission" date="2023-08" db="EMBL/GenBank/DDBJ databases">
        <title>Reference Genome Resource for the Citrus Pathogen Phytophthora citrophthora.</title>
        <authorList>
            <person name="Moller H."/>
            <person name="Coetzee B."/>
            <person name="Rose L.J."/>
            <person name="Van Niekerk J.M."/>
        </authorList>
    </citation>
    <scope>NUCLEOTIDE SEQUENCE</scope>
    <source>
        <strain evidence="3">STE-U-9442</strain>
    </source>
</reference>
<organism evidence="3 4">
    <name type="scientific">Phytophthora citrophthora</name>
    <dbReference type="NCBI Taxonomy" id="4793"/>
    <lineage>
        <taxon>Eukaryota</taxon>
        <taxon>Sar</taxon>
        <taxon>Stramenopiles</taxon>
        <taxon>Oomycota</taxon>
        <taxon>Peronosporomycetes</taxon>
        <taxon>Peronosporales</taxon>
        <taxon>Peronosporaceae</taxon>
        <taxon>Phytophthora</taxon>
    </lineage>
</organism>
<accession>A0AAD9LHE5</accession>
<feature type="chain" id="PRO_5042285193" description="RxLR effector protein" evidence="2">
    <location>
        <begin position="20"/>
        <end position="129"/>
    </location>
</feature>
<evidence type="ECO:0008006" key="5">
    <source>
        <dbReference type="Google" id="ProtNLM"/>
    </source>
</evidence>
<dbReference type="EMBL" id="JASMQC010000022">
    <property type="protein sequence ID" value="KAK1935737.1"/>
    <property type="molecule type" value="Genomic_DNA"/>
</dbReference>
<evidence type="ECO:0000313" key="3">
    <source>
        <dbReference type="EMBL" id="KAK1935737.1"/>
    </source>
</evidence>
<sequence length="129" mass="13782">MKFSAVLVLAAFAVAGAASESTNMLTLDPNTLTRVDPDMIRGPGPAVPAGDNPNVKKEMDELAGSNNGNYHTIDPHSLPTMDPKYLERLGPMTPTGNNPKLRKPVDEWATTSGTPDATKTAPPTLWRID</sequence>
<evidence type="ECO:0000256" key="2">
    <source>
        <dbReference type="SAM" id="SignalP"/>
    </source>
</evidence>
<dbReference type="Proteomes" id="UP001259832">
    <property type="component" value="Unassembled WGS sequence"/>
</dbReference>
<comment type="caution">
    <text evidence="3">The sequence shown here is derived from an EMBL/GenBank/DDBJ whole genome shotgun (WGS) entry which is preliminary data.</text>
</comment>
<evidence type="ECO:0000313" key="4">
    <source>
        <dbReference type="Proteomes" id="UP001259832"/>
    </source>
</evidence>